<name>M7TUN0_BOTF1</name>
<evidence type="ECO:0000313" key="2">
    <source>
        <dbReference type="Proteomes" id="UP000012045"/>
    </source>
</evidence>
<reference evidence="2" key="1">
    <citation type="journal article" date="2013" name="Genome Announc.">
        <title>Draft genome sequence of Botrytis cinerea BcDW1, inoculum for noble rot of grape berries.</title>
        <authorList>
            <person name="Blanco-Ulate B."/>
            <person name="Allen G."/>
            <person name="Powell A.L."/>
            <person name="Cantu D."/>
        </authorList>
    </citation>
    <scope>NUCLEOTIDE SEQUENCE [LARGE SCALE GENOMIC DNA]</scope>
    <source>
        <strain evidence="2">BcDW1</strain>
    </source>
</reference>
<protein>
    <submittedName>
        <fullName evidence="1">Uncharacterized protein</fullName>
    </submittedName>
</protein>
<dbReference type="Proteomes" id="UP000012045">
    <property type="component" value="Unassembled WGS sequence"/>
</dbReference>
<sequence>MRRQRRPNAQLEQFRDHRTRLPVSLSHGLTLLHVYNGDGHTFRTCQYSRGFWKADVAGEWLKIIHGRSPRCDVFDISGRAVKPGEAYEQLL</sequence>
<dbReference type="AlphaFoldDB" id="M7TUN0"/>
<proteinExistence type="predicted"/>
<dbReference type="EMBL" id="KB707926">
    <property type="protein sequence ID" value="EMR84914.1"/>
    <property type="molecule type" value="Genomic_DNA"/>
</dbReference>
<accession>M7TUN0</accession>
<gene>
    <name evidence="1" type="ORF">BcDW1_6528</name>
</gene>
<organism evidence="1 2">
    <name type="scientific">Botryotinia fuckeliana (strain BcDW1)</name>
    <name type="common">Noble rot fungus</name>
    <name type="synonym">Botrytis cinerea</name>
    <dbReference type="NCBI Taxonomy" id="1290391"/>
    <lineage>
        <taxon>Eukaryota</taxon>
        <taxon>Fungi</taxon>
        <taxon>Dikarya</taxon>
        <taxon>Ascomycota</taxon>
        <taxon>Pezizomycotina</taxon>
        <taxon>Leotiomycetes</taxon>
        <taxon>Helotiales</taxon>
        <taxon>Sclerotiniaceae</taxon>
        <taxon>Botrytis</taxon>
    </lineage>
</organism>
<dbReference type="HOGENOM" id="CLU_2426728_0_0_1"/>
<evidence type="ECO:0000313" key="1">
    <source>
        <dbReference type="EMBL" id="EMR84914.1"/>
    </source>
</evidence>